<proteinExistence type="predicted"/>
<protein>
    <recommendedName>
        <fullName evidence="4">DUF11 domain-containing protein</fullName>
    </recommendedName>
</protein>
<keyword evidence="1" id="KW-1133">Transmembrane helix</keyword>
<dbReference type="Proteomes" id="UP000033867">
    <property type="component" value="Unassembled WGS sequence"/>
</dbReference>
<reference evidence="2 3" key="1">
    <citation type="journal article" date="2015" name="Nature">
        <title>rRNA introns, odd ribosomes, and small enigmatic genomes across a large radiation of phyla.</title>
        <authorList>
            <person name="Brown C.T."/>
            <person name="Hug L.A."/>
            <person name="Thomas B.C."/>
            <person name="Sharon I."/>
            <person name="Castelle C.J."/>
            <person name="Singh A."/>
            <person name="Wilkins M.J."/>
            <person name="Williams K.H."/>
            <person name="Banfield J.F."/>
        </authorList>
    </citation>
    <scope>NUCLEOTIDE SEQUENCE [LARGE SCALE GENOMIC DNA]</scope>
</reference>
<comment type="caution">
    <text evidence="2">The sequence shown here is derived from an EMBL/GenBank/DDBJ whole genome shotgun (WGS) entry which is preliminary data.</text>
</comment>
<evidence type="ECO:0000256" key="1">
    <source>
        <dbReference type="SAM" id="Phobius"/>
    </source>
</evidence>
<gene>
    <name evidence="2" type="ORF">UV42_C0003G0006</name>
</gene>
<evidence type="ECO:0008006" key="4">
    <source>
        <dbReference type="Google" id="ProtNLM"/>
    </source>
</evidence>
<dbReference type="AlphaFoldDB" id="A0A0G1BHR2"/>
<accession>A0A0G1BHR2</accession>
<name>A0A0G1BHR2_9BACT</name>
<keyword evidence="1" id="KW-0472">Membrane</keyword>
<organism evidence="2 3">
    <name type="scientific">Candidatus Magasanikbacteria bacterium GW2011_GWE2_42_7</name>
    <dbReference type="NCBI Taxonomy" id="1619052"/>
    <lineage>
        <taxon>Bacteria</taxon>
        <taxon>Candidatus Magasanikiibacteriota</taxon>
    </lineage>
</organism>
<feature type="transmembrane region" description="Helical" evidence="1">
    <location>
        <begin position="50"/>
        <end position="74"/>
    </location>
</feature>
<evidence type="ECO:0000313" key="2">
    <source>
        <dbReference type="EMBL" id="KKS72877.1"/>
    </source>
</evidence>
<keyword evidence="1" id="KW-0812">Transmembrane</keyword>
<sequence length="597" mass="65861">MQFYEQHFTRHHFRHNFHKWFGALLLSPIHHAEMRYKNHYHLKFSHAKKLFVFDMLLLLSTVLLFGASLFWWLYDPTVTELVHLDVNADVETTRFQSGDDITLTISYKNESDVFLTNPRISIHLPLGFLITDASLPYEQGDNGSVLFPIETILPKQAGTMTVRGRLYGTPDQHIPIQTMLLYTQAGRDTPESDVHRLFLSPRDSSVDITFSGPPQYIPGVDMPFSLEVRNTQDHTLQDIMFNLSDDAIVWVAASSSDGIVLLDNTTHLAWQISQLEAGAFATLNGTLRITRPERAIDQFTWELFTLLRILEQNVPEQTTPIAMPIASPQVRLSSIWNSAATTLGEQELLTISVENTGNIPLERPRVSVLGNTVNLDTQVLAPGQTLPVTIGTSVSEDAITNGTDGPLFLPTITFSASLPGINTYTYTTTAEAPPLPIGTTLTMNQSSRYYTDEGDQLGRGPLPPKVGEETKYWIFTQIKNTIGEVRDVRFSTTIAPGAIWTGKSSVSKGGDITYNAGSRTAIWNARSMNPYETVGIYFEIAVTPSASHIGTIPLLTSEATVSASDPYVDDTLSASVGAINASLNGDQIGKTKGVVVQ</sequence>
<dbReference type="EMBL" id="LCEK01000003">
    <property type="protein sequence ID" value="KKS72877.1"/>
    <property type="molecule type" value="Genomic_DNA"/>
</dbReference>
<evidence type="ECO:0000313" key="3">
    <source>
        <dbReference type="Proteomes" id="UP000033867"/>
    </source>
</evidence>